<organism evidence="2">
    <name type="scientific">uncultured bacterium A1Q1_fos_2140</name>
    <dbReference type="NCBI Taxonomy" id="1256565"/>
    <lineage>
        <taxon>Bacteria</taxon>
        <taxon>environmental samples</taxon>
    </lineage>
</organism>
<evidence type="ECO:0000313" key="2">
    <source>
        <dbReference type="EMBL" id="AGC71854.1"/>
    </source>
</evidence>
<sequence length="292" mass="32748">MIISTTKIKKELLLISVFKEFNARHSDFFLIKKEILKMQIKIEMSYQTNTNPHFFQEKTTTSLIPACAKVFVVDGDGPNAINDALKESERAAVTTIIINNKTDFERASSAVLKKFVAHLKENYPNLKTIVGYNDESLNNLIIFNSLKENILQKEQKLVPQLLQRICASNCENKIQVLNQLNTFLQNATNEQFGQLENKISQLDQRQHYLSDLIKSIGSTVSGWIAGLGLIYEVSRKMTPATPFGWAFGLISIAAGSYFGHSFGVNFLNSGTEDIHHPENDKIAAIGTICSKM</sequence>
<evidence type="ECO:0000256" key="1">
    <source>
        <dbReference type="SAM" id="Phobius"/>
    </source>
</evidence>
<reference evidence="2" key="1">
    <citation type="submission" date="2012-09" db="EMBL/GenBank/DDBJ databases">
        <title>Metagenomic Characterization of a Microbial Community in Wastewater Detects High Levels of Antibiotic Resistance.</title>
        <authorList>
            <person name="Abrams M."/>
            <person name="Caldwell A."/>
            <person name="Vandaei E."/>
            <person name="Lee W."/>
            <person name="Perrott J."/>
            <person name="Khan S.Y."/>
            <person name="Ta J."/>
            <person name="Romero D."/>
            <person name="Nguyen V."/>
            <person name="Pourmand N."/>
            <person name="Ouverney C.C."/>
        </authorList>
    </citation>
    <scope>NUCLEOTIDE SEQUENCE</scope>
</reference>
<accession>L7VWD1</accession>
<keyword evidence="1" id="KW-0472">Membrane</keyword>
<dbReference type="EMBL" id="JX649885">
    <property type="protein sequence ID" value="AGC71854.1"/>
    <property type="molecule type" value="Genomic_DNA"/>
</dbReference>
<dbReference type="AlphaFoldDB" id="L7VWD1"/>
<keyword evidence="1" id="KW-0812">Transmembrane</keyword>
<feature type="transmembrane region" description="Helical" evidence="1">
    <location>
        <begin position="212"/>
        <end position="231"/>
    </location>
</feature>
<protein>
    <submittedName>
        <fullName evidence="2">Uncharacterized protein</fullName>
    </submittedName>
</protein>
<keyword evidence="1" id="KW-1133">Transmembrane helix</keyword>
<name>L7VWD1_9BACT</name>
<feature type="transmembrane region" description="Helical" evidence="1">
    <location>
        <begin position="243"/>
        <end position="267"/>
    </location>
</feature>
<proteinExistence type="predicted"/>